<organism evidence="2 3">
    <name type="scientific">Ditylenchus dipsaci</name>
    <dbReference type="NCBI Taxonomy" id="166011"/>
    <lineage>
        <taxon>Eukaryota</taxon>
        <taxon>Metazoa</taxon>
        <taxon>Ecdysozoa</taxon>
        <taxon>Nematoda</taxon>
        <taxon>Chromadorea</taxon>
        <taxon>Rhabditida</taxon>
        <taxon>Tylenchina</taxon>
        <taxon>Tylenchomorpha</taxon>
        <taxon>Sphaerularioidea</taxon>
        <taxon>Anguinidae</taxon>
        <taxon>Anguininae</taxon>
        <taxon>Ditylenchus</taxon>
    </lineage>
</organism>
<evidence type="ECO:0000256" key="1">
    <source>
        <dbReference type="SAM" id="MobiDB-lite"/>
    </source>
</evidence>
<keyword evidence="2" id="KW-1185">Reference proteome</keyword>
<proteinExistence type="predicted"/>
<sequence>MVYFLFSFTDAQISAMFGNAVQAKNCENWSEWGPCIWLKGHNPRWSRNYFEQLLPGRTGCRQHVFFKLLQDRWGEAFSNFYSYLREVTLSEEQCGQCSYQQSCGRHCTRKAVQDFQSGPNNVNPLFVAERLCAGVDQSSSCVSKKINPSCKLWPNPSVALPNVTESMLQIVNGFEYLSCIPQQSSENGEEYCRCCCHPFVPNPQTYLCELKPNFVLATVADLTRMPENGTTQNGHKENGGCPTPPPAAKNATTNGSSVTASPRRCGPKLNTQDRLFGPVTPAHKKEKVSDTFKSSIFDNTPPKSPAKTPKKTVPVLQRNPITGEQKIPEKISM</sequence>
<reference evidence="3" key="1">
    <citation type="submission" date="2022-11" db="UniProtKB">
        <authorList>
            <consortium name="WormBaseParasite"/>
        </authorList>
    </citation>
    <scope>IDENTIFICATION</scope>
</reference>
<name>A0A915D2G0_9BILA</name>
<dbReference type="WBParaSite" id="jg15139">
    <property type="protein sequence ID" value="jg15139"/>
    <property type="gene ID" value="jg15139"/>
</dbReference>
<dbReference type="PANTHER" id="PTHR37443">
    <property type="entry name" value="PROTEIN CBG09852-RELATED"/>
    <property type="match status" value="1"/>
</dbReference>
<dbReference type="PANTHER" id="PTHR37443:SF2">
    <property type="entry name" value="PROTEIN CBG15264"/>
    <property type="match status" value="1"/>
</dbReference>
<accession>A0A915D2G0</accession>
<protein>
    <submittedName>
        <fullName evidence="3">Uncharacterized protein</fullName>
    </submittedName>
</protein>
<dbReference type="Proteomes" id="UP000887574">
    <property type="component" value="Unplaced"/>
</dbReference>
<evidence type="ECO:0000313" key="2">
    <source>
        <dbReference type="Proteomes" id="UP000887574"/>
    </source>
</evidence>
<dbReference type="InterPro" id="IPR040271">
    <property type="entry name" value="T19C3.2-like"/>
</dbReference>
<dbReference type="AlphaFoldDB" id="A0A915D2G0"/>
<evidence type="ECO:0000313" key="3">
    <source>
        <dbReference type="WBParaSite" id="jg15139"/>
    </source>
</evidence>
<feature type="region of interest" description="Disordered" evidence="1">
    <location>
        <begin position="225"/>
        <end position="333"/>
    </location>
</feature>